<dbReference type="PANTHER" id="PTHR43776:SF7">
    <property type="entry name" value="D,D-DIPEPTIDE TRANSPORT ATP-BINDING PROTEIN DDPF-RELATED"/>
    <property type="match status" value="1"/>
</dbReference>
<keyword evidence="4 6" id="KW-0067">ATP-binding</keyword>
<dbReference type="PROSITE" id="PS00211">
    <property type="entry name" value="ABC_TRANSPORTER_1"/>
    <property type="match status" value="1"/>
</dbReference>
<accession>A0A916Y3H3</accession>
<dbReference type="InterPro" id="IPR017871">
    <property type="entry name" value="ABC_transporter-like_CS"/>
</dbReference>
<dbReference type="CDD" id="cd03257">
    <property type="entry name" value="ABC_NikE_OppD_transporters"/>
    <property type="match status" value="1"/>
</dbReference>
<gene>
    <name evidence="6" type="ORF">GCM10010915_07420</name>
</gene>
<dbReference type="SMART" id="SM00382">
    <property type="entry name" value="AAA"/>
    <property type="match status" value="1"/>
</dbReference>
<evidence type="ECO:0000256" key="2">
    <source>
        <dbReference type="ARBA" id="ARBA00022448"/>
    </source>
</evidence>
<dbReference type="Proteomes" id="UP000633205">
    <property type="component" value="Unassembled WGS sequence"/>
</dbReference>
<dbReference type="InterPro" id="IPR003439">
    <property type="entry name" value="ABC_transporter-like_ATP-bd"/>
</dbReference>
<comment type="caution">
    <text evidence="6">The sequence shown here is derived from an EMBL/GenBank/DDBJ whole genome shotgun (WGS) entry which is preliminary data.</text>
</comment>
<dbReference type="EMBL" id="BMHO01000001">
    <property type="protein sequence ID" value="GGD29719.1"/>
    <property type="molecule type" value="Genomic_DNA"/>
</dbReference>
<evidence type="ECO:0000256" key="1">
    <source>
        <dbReference type="ARBA" id="ARBA00005417"/>
    </source>
</evidence>
<dbReference type="GO" id="GO:0016887">
    <property type="term" value="F:ATP hydrolysis activity"/>
    <property type="evidence" value="ECO:0007669"/>
    <property type="project" value="InterPro"/>
</dbReference>
<dbReference type="RefSeq" id="WP_188710951.1">
    <property type="nucleotide sequence ID" value="NZ_BMHO01000001.1"/>
</dbReference>
<dbReference type="GO" id="GO:0015833">
    <property type="term" value="P:peptide transport"/>
    <property type="evidence" value="ECO:0007669"/>
    <property type="project" value="InterPro"/>
</dbReference>
<dbReference type="FunFam" id="3.40.50.300:FF:000016">
    <property type="entry name" value="Oligopeptide ABC transporter ATP-binding component"/>
    <property type="match status" value="1"/>
</dbReference>
<dbReference type="AlphaFoldDB" id="A0A916Y3H3"/>
<dbReference type="InterPro" id="IPR027417">
    <property type="entry name" value="P-loop_NTPase"/>
</dbReference>
<dbReference type="Pfam" id="PF00005">
    <property type="entry name" value="ABC_tran"/>
    <property type="match status" value="1"/>
</dbReference>
<feature type="domain" description="ABC transporter" evidence="5">
    <location>
        <begin position="6"/>
        <end position="251"/>
    </location>
</feature>
<dbReference type="GO" id="GO:0055085">
    <property type="term" value="P:transmembrane transport"/>
    <property type="evidence" value="ECO:0007669"/>
    <property type="project" value="UniProtKB-ARBA"/>
</dbReference>
<dbReference type="PANTHER" id="PTHR43776">
    <property type="entry name" value="TRANSPORT ATP-BINDING PROTEIN"/>
    <property type="match status" value="1"/>
</dbReference>
<reference evidence="6" key="2">
    <citation type="submission" date="2020-09" db="EMBL/GenBank/DDBJ databases">
        <authorList>
            <person name="Sun Q."/>
            <person name="Zhou Y."/>
        </authorList>
    </citation>
    <scope>NUCLEOTIDE SEQUENCE</scope>
    <source>
        <strain evidence="6">CGMCC 1.15152</strain>
    </source>
</reference>
<dbReference type="PROSITE" id="PS50893">
    <property type="entry name" value="ABC_TRANSPORTER_2"/>
    <property type="match status" value="1"/>
</dbReference>
<evidence type="ECO:0000313" key="7">
    <source>
        <dbReference type="Proteomes" id="UP000633205"/>
    </source>
</evidence>
<protein>
    <submittedName>
        <fullName evidence="6">ABC transporter ATP-binding protein</fullName>
    </submittedName>
</protein>
<comment type="similarity">
    <text evidence="1">Belongs to the ABC transporter superfamily.</text>
</comment>
<keyword evidence="7" id="KW-1185">Reference proteome</keyword>
<reference evidence="6" key="1">
    <citation type="journal article" date="2014" name="Int. J. Syst. Evol. Microbiol.">
        <title>Complete genome sequence of Corynebacterium casei LMG S-19264T (=DSM 44701T), isolated from a smear-ripened cheese.</title>
        <authorList>
            <consortium name="US DOE Joint Genome Institute (JGI-PGF)"/>
            <person name="Walter F."/>
            <person name="Albersmeier A."/>
            <person name="Kalinowski J."/>
            <person name="Ruckert C."/>
        </authorList>
    </citation>
    <scope>NUCLEOTIDE SEQUENCE</scope>
    <source>
        <strain evidence="6">CGMCC 1.15152</strain>
    </source>
</reference>
<dbReference type="Gene3D" id="3.40.50.300">
    <property type="entry name" value="P-loop containing nucleotide triphosphate hydrolases"/>
    <property type="match status" value="1"/>
</dbReference>
<evidence type="ECO:0000313" key="6">
    <source>
        <dbReference type="EMBL" id="GGD29719.1"/>
    </source>
</evidence>
<organism evidence="6 7">
    <name type="scientific">Microbacterium faecale</name>
    <dbReference type="NCBI Taxonomy" id="1804630"/>
    <lineage>
        <taxon>Bacteria</taxon>
        <taxon>Bacillati</taxon>
        <taxon>Actinomycetota</taxon>
        <taxon>Actinomycetes</taxon>
        <taxon>Micrococcales</taxon>
        <taxon>Microbacteriaceae</taxon>
        <taxon>Microbacterium</taxon>
    </lineage>
</organism>
<dbReference type="Pfam" id="PF08352">
    <property type="entry name" value="oligo_HPY"/>
    <property type="match status" value="1"/>
</dbReference>
<proteinExistence type="inferred from homology"/>
<keyword evidence="2" id="KW-0813">Transport</keyword>
<evidence type="ECO:0000259" key="5">
    <source>
        <dbReference type="PROSITE" id="PS50893"/>
    </source>
</evidence>
<dbReference type="GO" id="GO:0005524">
    <property type="term" value="F:ATP binding"/>
    <property type="evidence" value="ECO:0007669"/>
    <property type="project" value="UniProtKB-KW"/>
</dbReference>
<evidence type="ECO:0000256" key="3">
    <source>
        <dbReference type="ARBA" id="ARBA00022741"/>
    </source>
</evidence>
<dbReference type="InterPro" id="IPR003593">
    <property type="entry name" value="AAA+_ATPase"/>
</dbReference>
<dbReference type="InterPro" id="IPR013563">
    <property type="entry name" value="Oligopep_ABC_C"/>
</dbReference>
<keyword evidence="3" id="KW-0547">Nucleotide-binding</keyword>
<dbReference type="SUPFAM" id="SSF52540">
    <property type="entry name" value="P-loop containing nucleoside triphosphate hydrolases"/>
    <property type="match status" value="1"/>
</dbReference>
<name>A0A916Y3H3_9MICO</name>
<evidence type="ECO:0000256" key="4">
    <source>
        <dbReference type="ARBA" id="ARBA00022840"/>
    </source>
</evidence>
<sequence length="281" mass="30840">MADDLLRVDDLIVEFPLRGWRKPPFRALNGVSLSVKPGETLGIVGESGSGKSTLGRAVLGLAPVTGGTITYDGRNIAELTRRERRSLSSDIQVVFQDPYTSLNPSLTVGDILSEPLKQAGVDGARATKRITDLLDRVGMPSDAAGRLPKEFSGGQRQRIAIARSLALEPKLIVCDEPVSALDLTTQQRVLDLLIEIQERTDVAYLFVSHDLSVIRHISHRVAVVYRGEIVEQGDVDKVTTEPDHPYTQRLLLASPVPNPAAQARRRAERHAFVMSQEEEHS</sequence>
<dbReference type="InterPro" id="IPR050319">
    <property type="entry name" value="ABC_transp_ATP-bind"/>
</dbReference>